<dbReference type="InterPro" id="IPR013655">
    <property type="entry name" value="PAS_fold_3"/>
</dbReference>
<protein>
    <recommendedName>
        <fullName evidence="2">histidine kinase</fullName>
        <ecNumber evidence="2">2.7.13.3</ecNumber>
    </recommendedName>
</protein>
<dbReference type="InterPro" id="IPR003661">
    <property type="entry name" value="HisK_dim/P_dom"/>
</dbReference>
<dbReference type="InterPro" id="IPR000700">
    <property type="entry name" value="PAS-assoc_C"/>
</dbReference>
<name>A0A2U2PKR8_9SPHI</name>
<evidence type="ECO:0000259" key="6">
    <source>
        <dbReference type="PROSITE" id="PS50109"/>
    </source>
</evidence>
<dbReference type="SMART" id="SM00091">
    <property type="entry name" value="PAS"/>
    <property type="match status" value="3"/>
</dbReference>
<dbReference type="OrthoDB" id="1522284at2"/>
<dbReference type="Proteomes" id="UP000245647">
    <property type="component" value="Unassembled WGS sequence"/>
</dbReference>
<dbReference type="SMART" id="SM00388">
    <property type="entry name" value="HisKA"/>
    <property type="match status" value="1"/>
</dbReference>
<evidence type="ECO:0000313" key="9">
    <source>
        <dbReference type="EMBL" id="PWG81990.1"/>
    </source>
</evidence>
<dbReference type="CDD" id="cd00082">
    <property type="entry name" value="HisKA"/>
    <property type="match status" value="1"/>
</dbReference>
<dbReference type="SUPFAM" id="SSF47384">
    <property type="entry name" value="Homodimeric domain of signal transducing histidine kinase"/>
    <property type="match status" value="1"/>
</dbReference>
<feature type="domain" description="Histidine kinase" evidence="6">
    <location>
        <begin position="416"/>
        <end position="622"/>
    </location>
</feature>
<gene>
    <name evidence="9" type="ORF">DDR33_02915</name>
</gene>
<dbReference type="PROSITE" id="PS50113">
    <property type="entry name" value="PAC"/>
    <property type="match status" value="1"/>
</dbReference>
<dbReference type="CDD" id="cd00130">
    <property type="entry name" value="PAS"/>
    <property type="match status" value="2"/>
</dbReference>
<dbReference type="NCBIfam" id="TIGR00229">
    <property type="entry name" value="sensory_box"/>
    <property type="match status" value="2"/>
</dbReference>
<dbReference type="CDD" id="cd00075">
    <property type="entry name" value="HATPase"/>
    <property type="match status" value="1"/>
</dbReference>
<keyword evidence="10" id="KW-1185">Reference proteome</keyword>
<evidence type="ECO:0000256" key="1">
    <source>
        <dbReference type="ARBA" id="ARBA00000085"/>
    </source>
</evidence>
<evidence type="ECO:0000256" key="5">
    <source>
        <dbReference type="ARBA" id="ARBA00022777"/>
    </source>
</evidence>
<keyword evidence="3" id="KW-0597">Phosphoprotein</keyword>
<comment type="caution">
    <text evidence="9">The sequence shown here is derived from an EMBL/GenBank/DDBJ whole genome shotgun (WGS) entry which is preliminary data.</text>
</comment>
<dbReference type="PRINTS" id="PR00344">
    <property type="entry name" value="BCTRLSENSOR"/>
</dbReference>
<dbReference type="InterPro" id="IPR036097">
    <property type="entry name" value="HisK_dim/P_sf"/>
</dbReference>
<dbReference type="SUPFAM" id="SSF55874">
    <property type="entry name" value="ATPase domain of HSP90 chaperone/DNA topoisomerase II/histidine kinase"/>
    <property type="match status" value="1"/>
</dbReference>
<dbReference type="InterPro" id="IPR003594">
    <property type="entry name" value="HATPase_dom"/>
</dbReference>
<evidence type="ECO:0000256" key="2">
    <source>
        <dbReference type="ARBA" id="ARBA00012438"/>
    </source>
</evidence>
<dbReference type="PANTHER" id="PTHR43304:SF1">
    <property type="entry name" value="PAC DOMAIN-CONTAINING PROTEIN"/>
    <property type="match status" value="1"/>
</dbReference>
<sequence>MNLQSLFNKTILDAIPEGIIIQNCQNTIIFSNTAAAQIFERSPDDLYGQTIACLGLDLIEESGAHYQHENLPFSLTLETGQAQKNKLLGIVSDNGTLKWLNVSTALIEESDQRGVLISFTDCTEKIDTEESGRIHEERIKLALRSNGLGVWDLYPQEDKFYVREGWHDLFKFKKPELDLSFSVFKDMIFPDDRERVLKHLEMYLSGQISHYEQEYRVWCNSYGWRWIISRGKIVKYDSKGNPQKVTGIYKDISGRKAREVQVSLTEQKFFNAFHFSAIGMALVSPEGLWIDVNEALLKFLDYSKEELQKRSFQEVTHPDDLQADLSYVNAILNKEISSYSMEKRYIRKNGDVIWALLRVSLISDKNGEPQFFLSQIVDISFLKGLISELENKNQLLNHATVSLKNKVGQMEEFSRIVAHNLRSPVANIMTLAEMLQNEPENAVTWGTMLAESARSLDEVLHDLISIVQIRLNKDLPHTDCDISMMIGRIKLMFSNEILQSNIHIQEELQVPVIPYPKPYMDSILYNLISNAIKYRNTKKDCRIVIKTFKEGRHTVLEVQDNGLGIDLDKYGKHLFKLHKTFHRGFDSKGVGLFITKTQIESLGGRISVESESGNGSVFRVDL</sequence>
<dbReference type="InterPro" id="IPR036890">
    <property type="entry name" value="HATPase_C_sf"/>
</dbReference>
<evidence type="ECO:0000256" key="4">
    <source>
        <dbReference type="ARBA" id="ARBA00022679"/>
    </source>
</evidence>
<dbReference type="Gene3D" id="3.30.450.20">
    <property type="entry name" value="PAS domain"/>
    <property type="match status" value="3"/>
</dbReference>
<dbReference type="InterPro" id="IPR005467">
    <property type="entry name" value="His_kinase_dom"/>
</dbReference>
<dbReference type="Gene3D" id="3.30.565.10">
    <property type="entry name" value="Histidine kinase-like ATPase, C-terminal domain"/>
    <property type="match status" value="1"/>
</dbReference>
<comment type="catalytic activity">
    <reaction evidence="1">
        <text>ATP + protein L-histidine = ADP + protein N-phospho-L-histidine.</text>
        <dbReference type="EC" id="2.7.13.3"/>
    </reaction>
</comment>
<evidence type="ECO:0000259" key="8">
    <source>
        <dbReference type="PROSITE" id="PS50113"/>
    </source>
</evidence>
<keyword evidence="5" id="KW-0418">Kinase</keyword>
<dbReference type="Pfam" id="PF02518">
    <property type="entry name" value="HATPase_c"/>
    <property type="match status" value="1"/>
</dbReference>
<feature type="domain" description="PAC" evidence="8">
    <location>
        <begin position="339"/>
        <end position="391"/>
    </location>
</feature>
<proteinExistence type="predicted"/>
<evidence type="ECO:0000259" key="7">
    <source>
        <dbReference type="PROSITE" id="PS50112"/>
    </source>
</evidence>
<dbReference type="InterPro" id="IPR000014">
    <property type="entry name" value="PAS"/>
</dbReference>
<dbReference type="EC" id="2.7.13.3" evidence="2"/>
<dbReference type="Pfam" id="PF13426">
    <property type="entry name" value="PAS_9"/>
    <property type="match status" value="1"/>
</dbReference>
<dbReference type="PROSITE" id="PS50109">
    <property type="entry name" value="HIS_KIN"/>
    <property type="match status" value="1"/>
</dbReference>
<dbReference type="Pfam" id="PF00512">
    <property type="entry name" value="HisKA"/>
    <property type="match status" value="1"/>
</dbReference>
<reference evidence="9 10" key="1">
    <citation type="submission" date="2018-04" db="EMBL/GenBank/DDBJ databases">
        <title>Pedobacter chongqingensis sp. nov., isolated from a rottenly hemp rope.</title>
        <authorList>
            <person name="Cai Y."/>
        </authorList>
    </citation>
    <scope>NUCLEOTIDE SEQUENCE [LARGE SCALE GENOMIC DNA]</scope>
    <source>
        <strain evidence="9 10">FJ4-8</strain>
    </source>
</reference>
<dbReference type="InterPro" id="IPR001610">
    <property type="entry name" value="PAC"/>
</dbReference>
<dbReference type="InterPro" id="IPR035965">
    <property type="entry name" value="PAS-like_dom_sf"/>
</dbReference>
<dbReference type="InterPro" id="IPR004358">
    <property type="entry name" value="Sig_transdc_His_kin-like_C"/>
</dbReference>
<dbReference type="SUPFAM" id="SSF55785">
    <property type="entry name" value="PYP-like sensor domain (PAS domain)"/>
    <property type="match status" value="3"/>
</dbReference>
<dbReference type="EMBL" id="QEAS01000002">
    <property type="protein sequence ID" value="PWG81990.1"/>
    <property type="molecule type" value="Genomic_DNA"/>
</dbReference>
<dbReference type="AlphaFoldDB" id="A0A2U2PKR8"/>
<dbReference type="InterPro" id="IPR052162">
    <property type="entry name" value="Sensor_kinase/Photoreceptor"/>
</dbReference>
<evidence type="ECO:0000256" key="3">
    <source>
        <dbReference type="ARBA" id="ARBA00022553"/>
    </source>
</evidence>
<dbReference type="RefSeq" id="WP_109414267.1">
    <property type="nucleotide sequence ID" value="NZ_QEAS01000002.1"/>
</dbReference>
<keyword evidence="4" id="KW-0808">Transferase</keyword>
<feature type="domain" description="PAS" evidence="7">
    <location>
        <begin position="265"/>
        <end position="335"/>
    </location>
</feature>
<evidence type="ECO:0000313" key="10">
    <source>
        <dbReference type="Proteomes" id="UP000245647"/>
    </source>
</evidence>
<dbReference type="Pfam" id="PF08447">
    <property type="entry name" value="PAS_3"/>
    <property type="match status" value="2"/>
</dbReference>
<accession>A0A2U2PKR8</accession>
<dbReference type="SMART" id="SM00086">
    <property type="entry name" value="PAC"/>
    <property type="match status" value="3"/>
</dbReference>
<dbReference type="PANTHER" id="PTHR43304">
    <property type="entry name" value="PHYTOCHROME-LIKE PROTEIN CPH1"/>
    <property type="match status" value="1"/>
</dbReference>
<dbReference type="PROSITE" id="PS50112">
    <property type="entry name" value="PAS"/>
    <property type="match status" value="1"/>
</dbReference>
<organism evidence="9 10">
    <name type="scientific">Pararcticibacter amylolyticus</name>
    <dbReference type="NCBI Taxonomy" id="2173175"/>
    <lineage>
        <taxon>Bacteria</taxon>
        <taxon>Pseudomonadati</taxon>
        <taxon>Bacteroidota</taxon>
        <taxon>Sphingobacteriia</taxon>
        <taxon>Sphingobacteriales</taxon>
        <taxon>Sphingobacteriaceae</taxon>
        <taxon>Pararcticibacter</taxon>
    </lineage>
</organism>
<dbReference type="SMART" id="SM00387">
    <property type="entry name" value="HATPase_c"/>
    <property type="match status" value="1"/>
</dbReference>
<dbReference type="Gene3D" id="1.10.287.130">
    <property type="match status" value="1"/>
</dbReference>
<dbReference type="GO" id="GO:0000155">
    <property type="term" value="F:phosphorelay sensor kinase activity"/>
    <property type="evidence" value="ECO:0007669"/>
    <property type="project" value="InterPro"/>
</dbReference>